<dbReference type="Gene3D" id="3.40.1550.10">
    <property type="entry name" value="CheC-like"/>
    <property type="match status" value="1"/>
</dbReference>
<proteinExistence type="predicted"/>
<protein>
    <submittedName>
        <fullName evidence="3">Chemotaxis protein CheX</fullName>
    </submittedName>
</protein>
<feature type="domain" description="Chemotaxis phosphatase CheX-like" evidence="2">
    <location>
        <begin position="42"/>
        <end position="139"/>
    </location>
</feature>
<dbReference type="InterPro" id="IPR028976">
    <property type="entry name" value="CheC-like_sf"/>
</dbReference>
<organism evidence="3 4">
    <name type="scientific">Desulfomicrobium orale DSM 12838</name>
    <dbReference type="NCBI Taxonomy" id="888061"/>
    <lineage>
        <taxon>Bacteria</taxon>
        <taxon>Pseudomonadati</taxon>
        <taxon>Thermodesulfobacteriota</taxon>
        <taxon>Desulfovibrionia</taxon>
        <taxon>Desulfovibrionales</taxon>
        <taxon>Desulfomicrobiaceae</taxon>
        <taxon>Desulfomicrobium</taxon>
    </lineage>
</organism>
<dbReference type="OrthoDB" id="9790435at2"/>
<dbReference type="Proteomes" id="UP000063964">
    <property type="component" value="Chromosome"/>
</dbReference>
<dbReference type="AlphaFoldDB" id="A0A0X8JPF4"/>
<keyword evidence="1" id="KW-0145">Chemotaxis</keyword>
<evidence type="ECO:0000259" key="2">
    <source>
        <dbReference type="Pfam" id="PF13690"/>
    </source>
</evidence>
<accession>A0A0X8JPF4</accession>
<reference evidence="4" key="1">
    <citation type="submission" date="2016-02" db="EMBL/GenBank/DDBJ databases">
        <authorList>
            <person name="Holder M.E."/>
            <person name="Ajami N.J."/>
            <person name="Petrosino J.F."/>
        </authorList>
    </citation>
    <scope>NUCLEOTIDE SEQUENCE [LARGE SCALE GENOMIC DNA]</scope>
    <source>
        <strain evidence="4">DSM 12838</strain>
    </source>
</reference>
<dbReference type="Pfam" id="PF13690">
    <property type="entry name" value="CheX"/>
    <property type="match status" value="1"/>
</dbReference>
<dbReference type="EMBL" id="CP014230">
    <property type="protein sequence ID" value="AMD92337.1"/>
    <property type="molecule type" value="Genomic_DNA"/>
</dbReference>
<name>A0A0X8JPF4_9BACT</name>
<keyword evidence="4" id="KW-1185">Reference proteome</keyword>
<dbReference type="STRING" id="888061.AXF15_03920"/>
<dbReference type="InterPro" id="IPR028051">
    <property type="entry name" value="CheX-like_dom"/>
</dbReference>
<dbReference type="InterPro" id="IPR038756">
    <property type="entry name" value="CheX-like"/>
</dbReference>
<dbReference type="RefSeq" id="WP_066603585.1">
    <property type="nucleotide sequence ID" value="NZ_CP014230.1"/>
</dbReference>
<gene>
    <name evidence="3" type="ORF">AXF15_03920</name>
</gene>
<evidence type="ECO:0000313" key="4">
    <source>
        <dbReference type="Proteomes" id="UP000063964"/>
    </source>
</evidence>
<dbReference type="CDD" id="cd17906">
    <property type="entry name" value="CheX"/>
    <property type="match status" value="1"/>
</dbReference>
<evidence type="ECO:0000256" key="1">
    <source>
        <dbReference type="ARBA" id="ARBA00022500"/>
    </source>
</evidence>
<sequence length="152" mass="15992">MDPALAKPFIKATQDVLSAMAALNITADTPYLKKDRKGAGDVSAVIGITGDKSGSFSISFDRKTAIHLTRQMLGDAIEDIVQDVQDAVGEITNMISGQARVGLVDMGLKLQGSTPSVIMGDGHTITHMVSAPVMAIPFSCEAGTFTLEFCFA</sequence>
<dbReference type="KEGG" id="doa:AXF15_03920"/>
<dbReference type="PANTHER" id="PTHR39452">
    <property type="entry name" value="CHEY-P PHOSPHATASE CHEX"/>
    <property type="match status" value="1"/>
</dbReference>
<evidence type="ECO:0000313" key="3">
    <source>
        <dbReference type="EMBL" id="AMD92337.1"/>
    </source>
</evidence>
<dbReference type="GO" id="GO:0006935">
    <property type="term" value="P:chemotaxis"/>
    <property type="evidence" value="ECO:0007669"/>
    <property type="project" value="UniProtKB-KW"/>
</dbReference>
<dbReference type="PANTHER" id="PTHR39452:SF1">
    <property type="entry name" value="CHEY-P PHOSPHATASE CHEX"/>
    <property type="match status" value="1"/>
</dbReference>
<dbReference type="SUPFAM" id="SSF103039">
    <property type="entry name" value="CheC-like"/>
    <property type="match status" value="1"/>
</dbReference>